<dbReference type="EMBL" id="JADIKF010000038">
    <property type="protein sequence ID" value="MBM7129538.1"/>
    <property type="molecule type" value="Genomic_DNA"/>
</dbReference>
<evidence type="ECO:0000313" key="2">
    <source>
        <dbReference type="Proteomes" id="UP001430193"/>
    </source>
</evidence>
<name>A0ABS2KF34_9GAMM</name>
<protein>
    <submittedName>
        <fullName evidence="1">DUF3601 domain-containing protein</fullName>
    </submittedName>
</protein>
<organism evidence="1 2">
    <name type="scientific">Dyella mobilis</name>
    <dbReference type="NCBI Taxonomy" id="1849582"/>
    <lineage>
        <taxon>Bacteria</taxon>
        <taxon>Pseudomonadati</taxon>
        <taxon>Pseudomonadota</taxon>
        <taxon>Gammaproteobacteria</taxon>
        <taxon>Lysobacterales</taxon>
        <taxon>Rhodanobacteraceae</taxon>
        <taxon>Dyella</taxon>
    </lineage>
</organism>
<reference evidence="1" key="1">
    <citation type="submission" date="2020-10" db="EMBL/GenBank/DDBJ databases">
        <title>Phylogeny of dyella-like bacteria.</title>
        <authorList>
            <person name="Fu J."/>
        </authorList>
    </citation>
    <scope>NUCLEOTIDE SEQUENCE</scope>
    <source>
        <strain evidence="1">DHON07</strain>
    </source>
</reference>
<dbReference type="Proteomes" id="UP001430193">
    <property type="component" value="Unassembled WGS sequence"/>
</dbReference>
<keyword evidence="2" id="KW-1185">Reference proteome</keyword>
<dbReference type="Gene3D" id="2.30.30.350">
    <property type="entry name" value="mobile metagenome of vibrio cholerae. Integron cassette protein vch_cass4"/>
    <property type="match status" value="1"/>
</dbReference>
<dbReference type="RefSeq" id="WP_204631156.1">
    <property type="nucleotide sequence ID" value="NZ_BSOC01000003.1"/>
</dbReference>
<accession>A0ABS2KF34</accession>
<comment type="caution">
    <text evidence="1">The sequence shown here is derived from an EMBL/GenBank/DDBJ whole genome shotgun (WGS) entry which is preliminary data.</text>
</comment>
<sequence>MVDVEIYLWLDMAMHARRMDWQHVITEFQGLEAGRSYSVLRSFVDADGDEHRAGESWRLLGSMFSKFDDLVTLCVTLRDGSQCEVPLIWRPEAQGQLVEKFSEYLAAA</sequence>
<proteinExistence type="predicted"/>
<evidence type="ECO:0000313" key="1">
    <source>
        <dbReference type="EMBL" id="MBM7129538.1"/>
    </source>
</evidence>
<gene>
    <name evidence="1" type="ORF">ISS99_08380</name>
</gene>